<sequence>MDILSKIAGAESLVTEDPSEFARVGERVKQRTGASFVYGIFTAVRSEGSSVASVRGVFLPIFELGQNGVANEFVVPNPVCLTIKS</sequence>
<protein>
    <submittedName>
        <fullName evidence="1">Uncharacterized protein</fullName>
    </submittedName>
</protein>
<comment type="caution">
    <text evidence="1">The sequence shown here is derived from an EMBL/GenBank/DDBJ whole genome shotgun (WGS) entry which is preliminary data.</text>
</comment>
<keyword evidence="2" id="KW-1185">Reference proteome</keyword>
<dbReference type="EMBL" id="JBGNUJ010000013">
    <property type="protein sequence ID" value="KAL3951799.1"/>
    <property type="molecule type" value="Genomic_DNA"/>
</dbReference>
<proteinExistence type="predicted"/>
<accession>A0ACC4D6K3</accession>
<evidence type="ECO:0000313" key="2">
    <source>
        <dbReference type="Proteomes" id="UP001638806"/>
    </source>
</evidence>
<reference evidence="1" key="1">
    <citation type="submission" date="2024-12" db="EMBL/GenBank/DDBJ databases">
        <title>Comparative genomics and development of molecular markers within Purpureocillium lilacinum and among Purpureocillium species.</title>
        <authorList>
            <person name="Yeh Z.-Y."/>
            <person name="Ni N.-T."/>
            <person name="Lo P.-H."/>
            <person name="Mushyakhwo K."/>
            <person name="Lin C.-F."/>
            <person name="Nai Y.-S."/>
        </authorList>
    </citation>
    <scope>NUCLEOTIDE SEQUENCE</scope>
    <source>
        <strain evidence="1">NCHU-NPUST-175</strain>
    </source>
</reference>
<dbReference type="Proteomes" id="UP001638806">
    <property type="component" value="Unassembled WGS sequence"/>
</dbReference>
<gene>
    <name evidence="1" type="ORF">ACCO45_013516</name>
</gene>
<name>A0ACC4D6K3_PURLI</name>
<evidence type="ECO:0000313" key="1">
    <source>
        <dbReference type="EMBL" id="KAL3951799.1"/>
    </source>
</evidence>
<organism evidence="1 2">
    <name type="scientific">Purpureocillium lilacinum</name>
    <name type="common">Paecilomyces lilacinus</name>
    <dbReference type="NCBI Taxonomy" id="33203"/>
    <lineage>
        <taxon>Eukaryota</taxon>
        <taxon>Fungi</taxon>
        <taxon>Dikarya</taxon>
        <taxon>Ascomycota</taxon>
        <taxon>Pezizomycotina</taxon>
        <taxon>Sordariomycetes</taxon>
        <taxon>Hypocreomycetidae</taxon>
        <taxon>Hypocreales</taxon>
        <taxon>Ophiocordycipitaceae</taxon>
        <taxon>Purpureocillium</taxon>
    </lineage>
</organism>